<name>A0A6C0H0K7_9ZZZZ</name>
<dbReference type="AlphaFoldDB" id="A0A6C0H0K7"/>
<dbReference type="EMBL" id="MN739836">
    <property type="protein sequence ID" value="QHT74052.1"/>
    <property type="molecule type" value="Genomic_DNA"/>
</dbReference>
<feature type="compositionally biased region" description="Basic and acidic residues" evidence="1">
    <location>
        <begin position="1"/>
        <end position="14"/>
    </location>
</feature>
<protein>
    <submittedName>
        <fullName evidence="2">Uncharacterized protein</fullName>
    </submittedName>
</protein>
<evidence type="ECO:0000256" key="1">
    <source>
        <dbReference type="SAM" id="MobiDB-lite"/>
    </source>
</evidence>
<sequence>MSRKQDDLKSKTSWEDEPINNSNKIIKPIGSERIKPISWSNW</sequence>
<evidence type="ECO:0000313" key="2">
    <source>
        <dbReference type="EMBL" id="QHT74052.1"/>
    </source>
</evidence>
<proteinExistence type="predicted"/>
<accession>A0A6C0H0K7</accession>
<reference evidence="2" key="1">
    <citation type="journal article" date="2020" name="Nature">
        <title>Giant virus diversity and host interactions through global metagenomics.</title>
        <authorList>
            <person name="Schulz F."/>
            <person name="Roux S."/>
            <person name="Paez-Espino D."/>
            <person name="Jungbluth S."/>
            <person name="Walsh D.A."/>
            <person name="Denef V.J."/>
            <person name="McMahon K.D."/>
            <person name="Konstantinidis K.T."/>
            <person name="Eloe-Fadrosh E.A."/>
            <person name="Kyrpides N.C."/>
            <person name="Woyke T."/>
        </authorList>
    </citation>
    <scope>NUCLEOTIDE SEQUENCE</scope>
    <source>
        <strain evidence="2">GVMAG-M-3300023179-4</strain>
    </source>
</reference>
<organism evidence="2">
    <name type="scientific">viral metagenome</name>
    <dbReference type="NCBI Taxonomy" id="1070528"/>
    <lineage>
        <taxon>unclassified sequences</taxon>
        <taxon>metagenomes</taxon>
        <taxon>organismal metagenomes</taxon>
    </lineage>
</organism>
<feature type="region of interest" description="Disordered" evidence="1">
    <location>
        <begin position="1"/>
        <end position="24"/>
    </location>
</feature>